<dbReference type="EMBL" id="AGFR01000007">
    <property type="protein sequence ID" value="EHD14033.1"/>
    <property type="molecule type" value="Genomic_DNA"/>
</dbReference>
<name>G6F0G1_9PROT</name>
<evidence type="ECO:0000313" key="3">
    <source>
        <dbReference type="Proteomes" id="UP000005939"/>
    </source>
</evidence>
<feature type="domain" description="Anti-CBASS protein Acb1-like N-terminal" evidence="1">
    <location>
        <begin position="81"/>
        <end position="432"/>
    </location>
</feature>
<dbReference type="Pfam" id="PF06381">
    <property type="entry name" value="Phage_portal_3"/>
    <property type="match status" value="1"/>
</dbReference>
<dbReference type="InterPro" id="IPR024459">
    <property type="entry name" value="Acb1-like_N"/>
</dbReference>
<sequence>MVKKSKLREIYISESKQNDPINKQDLFAPYEVPEGIIGEGDDADHLLVSDSIFTDQFRNFNVTNDPMTTLFEEGIGFPGYPYLAQLSLRGEYRMVVETRAEEATRQWIKIKSLDKFANYDERIAQINAEFERLDVQGLLRKALCTEGYFGQSFLYIDLQTAQNDPEEKMSPLFLTPKKIKKGELKSIKLLDPTWVTPVSYDAMDPFSDDFYKPSLWWVLGQQIHASRMISMISQPVPDILKPAYNFGGVPLAFMCKPYVDNWLRTRQSVADLIKSFSTMILKTDLSQLLSPGCEELSKRAELMAAYRDNRGLQIVDKDSEDLENIATPLSGLDKLQAQSQEHLASISGIPLVKLLGITPSGLNASSDGEIRCFYDKISALQQSVLRQPIDTILKIVQLHLFGLIDKNITFEFNSLWQLDEVQQSQVDVNTAKVLADYLGIGAIDTKKIKEIISHKNF</sequence>
<gene>
    <name evidence="2" type="ORF">CIN_13920</name>
</gene>
<dbReference type="eggNOG" id="COG3567">
    <property type="taxonomic scope" value="Bacteria"/>
</dbReference>
<dbReference type="OrthoDB" id="7491028at2"/>
<dbReference type="PATRIC" id="fig|1088868.3.peg.1398"/>
<comment type="caution">
    <text evidence="2">The sequence shown here is derived from an EMBL/GenBank/DDBJ whole genome shotgun (WGS) entry which is preliminary data.</text>
</comment>
<dbReference type="AlphaFoldDB" id="G6F0G1"/>
<evidence type="ECO:0000259" key="1">
    <source>
        <dbReference type="Pfam" id="PF06381"/>
    </source>
</evidence>
<accession>G6F0G1</accession>
<protein>
    <recommendedName>
        <fullName evidence="1">Anti-CBASS protein Acb1-like N-terminal domain-containing protein</fullName>
    </recommendedName>
</protein>
<dbReference type="STRING" id="1088868.CIN_13920"/>
<reference evidence="2 3" key="1">
    <citation type="submission" date="2011-10" db="EMBL/GenBank/DDBJ databases">
        <title>Genome Sequence of Commensalibacter intestini A911, isolated from Drosophila gut.</title>
        <authorList>
            <person name="Lee W.-J."/>
            <person name="Kim E.-K."/>
        </authorList>
    </citation>
    <scope>NUCLEOTIDE SEQUENCE [LARGE SCALE GENOMIC DNA]</scope>
    <source>
        <strain evidence="2 3">A911</strain>
    </source>
</reference>
<dbReference type="Proteomes" id="UP000005939">
    <property type="component" value="Unassembled WGS sequence"/>
</dbReference>
<dbReference type="RefSeq" id="WP_008854382.1">
    <property type="nucleotide sequence ID" value="NZ_AGFR01000007.1"/>
</dbReference>
<organism evidence="2 3">
    <name type="scientific">Commensalibacter intestini A911</name>
    <dbReference type="NCBI Taxonomy" id="1088868"/>
    <lineage>
        <taxon>Bacteria</taxon>
        <taxon>Pseudomonadati</taxon>
        <taxon>Pseudomonadota</taxon>
        <taxon>Alphaproteobacteria</taxon>
        <taxon>Acetobacterales</taxon>
        <taxon>Acetobacteraceae</taxon>
    </lineage>
</organism>
<evidence type="ECO:0000313" key="2">
    <source>
        <dbReference type="EMBL" id="EHD14033.1"/>
    </source>
</evidence>
<proteinExistence type="predicted"/>